<dbReference type="Pfam" id="PF00561">
    <property type="entry name" value="Abhydrolase_1"/>
    <property type="match status" value="1"/>
</dbReference>
<evidence type="ECO:0000259" key="1">
    <source>
        <dbReference type="Pfam" id="PF00561"/>
    </source>
</evidence>
<feature type="non-terminal residue" evidence="2">
    <location>
        <position position="194"/>
    </location>
</feature>
<protein>
    <submittedName>
        <fullName evidence="2">6116_t:CDS:1</fullName>
    </submittedName>
</protein>
<gene>
    <name evidence="2" type="ORF">ALEPTO_LOCUS13105</name>
</gene>
<proteinExistence type="predicted"/>
<dbReference type="PANTHER" id="PTHR43194">
    <property type="entry name" value="HYDROLASE ALPHA/BETA FOLD FAMILY"/>
    <property type="match status" value="1"/>
</dbReference>
<dbReference type="InterPro" id="IPR050228">
    <property type="entry name" value="Carboxylesterase_BioH"/>
</dbReference>
<dbReference type="InterPro" id="IPR000073">
    <property type="entry name" value="AB_hydrolase_1"/>
</dbReference>
<organism evidence="2 3">
    <name type="scientific">Ambispora leptoticha</name>
    <dbReference type="NCBI Taxonomy" id="144679"/>
    <lineage>
        <taxon>Eukaryota</taxon>
        <taxon>Fungi</taxon>
        <taxon>Fungi incertae sedis</taxon>
        <taxon>Mucoromycota</taxon>
        <taxon>Glomeromycotina</taxon>
        <taxon>Glomeromycetes</taxon>
        <taxon>Archaeosporales</taxon>
        <taxon>Ambisporaceae</taxon>
        <taxon>Ambispora</taxon>
    </lineage>
</organism>
<dbReference type="OrthoDB" id="408373at2759"/>
<evidence type="ECO:0000313" key="3">
    <source>
        <dbReference type="Proteomes" id="UP000789508"/>
    </source>
</evidence>
<feature type="domain" description="AB hydrolase-1" evidence="1">
    <location>
        <begin position="77"/>
        <end position="172"/>
    </location>
</feature>
<reference evidence="2" key="1">
    <citation type="submission" date="2021-06" db="EMBL/GenBank/DDBJ databases">
        <authorList>
            <person name="Kallberg Y."/>
            <person name="Tangrot J."/>
            <person name="Rosling A."/>
        </authorList>
    </citation>
    <scope>NUCLEOTIDE SEQUENCE</scope>
    <source>
        <strain evidence="2">FL130A</strain>
    </source>
</reference>
<dbReference type="PRINTS" id="PR00111">
    <property type="entry name" value="ABHYDROLASE"/>
</dbReference>
<evidence type="ECO:0000313" key="2">
    <source>
        <dbReference type="EMBL" id="CAG8745141.1"/>
    </source>
</evidence>
<dbReference type="PANTHER" id="PTHR43194:SF2">
    <property type="entry name" value="PEROXISOMAL MEMBRANE PROTEIN LPX1"/>
    <property type="match status" value="1"/>
</dbReference>
<dbReference type="Gene3D" id="3.40.50.1820">
    <property type="entry name" value="alpha/beta hydrolase"/>
    <property type="match status" value="1"/>
</dbReference>
<comment type="caution">
    <text evidence="2">The sequence shown here is derived from an EMBL/GenBank/DDBJ whole genome shotgun (WGS) entry which is preliminary data.</text>
</comment>
<dbReference type="InterPro" id="IPR029058">
    <property type="entry name" value="AB_hydrolase_fold"/>
</dbReference>
<accession>A0A9N9INU5</accession>
<sequence>LREVWEQLDDDRENKVPYPPDFYPGGNYIDLPRGETRYWLFGPETGEKVRVVFVLNSFYWNLNNRNIFRTGITIPSVVFKEIATYLAKKEFRVLIYDLYGRGYSTNPGCDCDKTLFVDQLSDLLDRVGFDKTNVVGLSMGGAISVLFTQKYPEKVEKLALIAPAGLMEFTDLPFVGRILTFPGVSQLLCYPIMM</sequence>
<dbReference type="Proteomes" id="UP000789508">
    <property type="component" value="Unassembled WGS sequence"/>
</dbReference>
<feature type="non-terminal residue" evidence="2">
    <location>
        <position position="1"/>
    </location>
</feature>
<dbReference type="AlphaFoldDB" id="A0A9N9INU5"/>
<name>A0A9N9INU5_9GLOM</name>
<dbReference type="SUPFAM" id="SSF53474">
    <property type="entry name" value="alpha/beta-Hydrolases"/>
    <property type="match status" value="1"/>
</dbReference>
<keyword evidence="3" id="KW-1185">Reference proteome</keyword>
<dbReference type="EMBL" id="CAJVPS010037371">
    <property type="protein sequence ID" value="CAG8745141.1"/>
    <property type="molecule type" value="Genomic_DNA"/>
</dbReference>